<dbReference type="EMBL" id="ML170156">
    <property type="protein sequence ID" value="TDL30132.1"/>
    <property type="molecule type" value="Genomic_DNA"/>
</dbReference>
<dbReference type="OrthoDB" id="542013at2759"/>
<dbReference type="Gene3D" id="3.40.50.720">
    <property type="entry name" value="NAD(P)-binding Rossmann-like Domain"/>
    <property type="match status" value="1"/>
</dbReference>
<dbReference type="InterPro" id="IPR036291">
    <property type="entry name" value="NAD(P)-bd_dom_sf"/>
</dbReference>
<dbReference type="AlphaFoldDB" id="A0A4R5XH59"/>
<dbReference type="InterPro" id="IPR002347">
    <property type="entry name" value="SDR_fam"/>
</dbReference>
<dbReference type="Proteomes" id="UP000294933">
    <property type="component" value="Unassembled WGS sequence"/>
</dbReference>
<name>A0A4R5XH59_9AGAM</name>
<evidence type="ECO:0000313" key="3">
    <source>
        <dbReference type="Proteomes" id="UP000294933"/>
    </source>
</evidence>
<dbReference type="PANTHER" id="PTHR43157:SF31">
    <property type="entry name" value="PHOSPHATIDYLINOSITOL-GLYCAN BIOSYNTHESIS CLASS F PROTEIN"/>
    <property type="match status" value="1"/>
</dbReference>
<dbReference type="PRINTS" id="PR00081">
    <property type="entry name" value="GDHRDH"/>
</dbReference>
<dbReference type="PANTHER" id="PTHR43157">
    <property type="entry name" value="PHOSPHATIDYLINOSITOL-GLYCAN BIOSYNTHESIS CLASS F PROTEIN-RELATED"/>
    <property type="match status" value="1"/>
</dbReference>
<evidence type="ECO:0000313" key="2">
    <source>
        <dbReference type="EMBL" id="TDL30132.1"/>
    </source>
</evidence>
<dbReference type="SUPFAM" id="SSF51735">
    <property type="entry name" value="NAD(P)-binding Rossmann-fold domains"/>
    <property type="match status" value="1"/>
</dbReference>
<gene>
    <name evidence="2" type="ORF">BD410DRAFT_53260</name>
</gene>
<protein>
    <submittedName>
        <fullName evidence="2">NAD(P)-binding protein</fullName>
    </submittedName>
</protein>
<organism evidence="2 3">
    <name type="scientific">Rickenella mellea</name>
    <dbReference type="NCBI Taxonomy" id="50990"/>
    <lineage>
        <taxon>Eukaryota</taxon>
        <taxon>Fungi</taxon>
        <taxon>Dikarya</taxon>
        <taxon>Basidiomycota</taxon>
        <taxon>Agaricomycotina</taxon>
        <taxon>Agaricomycetes</taxon>
        <taxon>Hymenochaetales</taxon>
        <taxon>Rickenellaceae</taxon>
        <taxon>Rickenella</taxon>
    </lineage>
</organism>
<keyword evidence="1" id="KW-0560">Oxidoreductase</keyword>
<keyword evidence="3" id="KW-1185">Reference proteome</keyword>
<accession>A0A4R5XH59</accession>
<dbReference type="Pfam" id="PF00106">
    <property type="entry name" value="adh_short"/>
    <property type="match status" value="1"/>
</dbReference>
<dbReference type="VEuPathDB" id="FungiDB:BD410DRAFT_53260"/>
<proteinExistence type="predicted"/>
<evidence type="ECO:0000256" key="1">
    <source>
        <dbReference type="ARBA" id="ARBA00023002"/>
    </source>
</evidence>
<dbReference type="GO" id="GO:0016491">
    <property type="term" value="F:oxidoreductase activity"/>
    <property type="evidence" value="ECO:0007669"/>
    <property type="project" value="UniProtKB-KW"/>
</dbReference>
<dbReference type="STRING" id="50990.A0A4R5XH59"/>
<sequence length="353" mass="38998">MGKISIFSVLRDQYSALPAVDAFKSDLTGKTVIVVGSNTGLGLEASRHFASMNPGRLILACRNVAKGEAALKSIRATTKYEGGEVWEVDLADFSSISAFVNKFESEGGGRLDILVENSGIATRKYALTKDGWESTLQTNHLGTAMLGILLLPYLSKAIANPPTPRLVVVSSDMHFFGKFDETVKSSKCVLEKLNDEQYCNQPIMRQRYSHSKLLNVFFARSLASRLAPQNAVVVNAVNPGFCHSELRRNVPPGTFMSVWMTLMEFLLARSTEVGSRTLVHAALGSPENGKNLHGHYLSNCRVEEESDYSLSKEGREVEERVWNETIEILSKADPRIKEIVAEYLTNTTAPRSY</sequence>
<reference evidence="2 3" key="1">
    <citation type="submission" date="2018-06" db="EMBL/GenBank/DDBJ databases">
        <title>A transcriptomic atlas of mushroom development highlights an independent origin of complex multicellularity.</title>
        <authorList>
            <consortium name="DOE Joint Genome Institute"/>
            <person name="Krizsan K."/>
            <person name="Almasi E."/>
            <person name="Merenyi Z."/>
            <person name="Sahu N."/>
            <person name="Viragh M."/>
            <person name="Koszo T."/>
            <person name="Mondo S."/>
            <person name="Kiss B."/>
            <person name="Balint B."/>
            <person name="Kues U."/>
            <person name="Barry K."/>
            <person name="Hegedus J.C."/>
            <person name="Henrissat B."/>
            <person name="Johnson J."/>
            <person name="Lipzen A."/>
            <person name="Ohm R."/>
            <person name="Nagy I."/>
            <person name="Pangilinan J."/>
            <person name="Yan J."/>
            <person name="Xiong Y."/>
            <person name="Grigoriev I.V."/>
            <person name="Hibbett D.S."/>
            <person name="Nagy L.G."/>
        </authorList>
    </citation>
    <scope>NUCLEOTIDE SEQUENCE [LARGE SCALE GENOMIC DNA]</scope>
    <source>
        <strain evidence="2 3">SZMC22713</strain>
    </source>
</reference>